<dbReference type="AlphaFoldDB" id="A0AA51RV19"/>
<name>A0AA51RV19_9GAMM</name>
<dbReference type="KEGG" id="plei:Q9312_04310"/>
<proteinExistence type="predicted"/>
<evidence type="ECO:0000313" key="3">
    <source>
        <dbReference type="EMBL" id="WMS88141.1"/>
    </source>
</evidence>
<evidence type="ECO:0000256" key="1">
    <source>
        <dbReference type="SAM" id="MobiDB-lite"/>
    </source>
</evidence>
<dbReference type="EMBL" id="CP133548">
    <property type="protein sequence ID" value="WMS88141.1"/>
    <property type="molecule type" value="Genomic_DNA"/>
</dbReference>
<feature type="compositionally biased region" description="Acidic residues" evidence="1">
    <location>
        <begin position="234"/>
        <end position="247"/>
    </location>
</feature>
<accession>A0AA51RV19</accession>
<keyword evidence="2" id="KW-0472">Membrane</keyword>
<gene>
    <name evidence="3" type="ORF">Q9312_04310</name>
</gene>
<keyword evidence="4" id="KW-1185">Reference proteome</keyword>
<keyword evidence="2" id="KW-1133">Transmembrane helix</keyword>
<keyword evidence="2" id="KW-0812">Transmembrane</keyword>
<organism evidence="3 4">
    <name type="scientific">Pleionea litopenaei</name>
    <dbReference type="NCBI Taxonomy" id="3070815"/>
    <lineage>
        <taxon>Bacteria</taxon>
        <taxon>Pseudomonadati</taxon>
        <taxon>Pseudomonadota</taxon>
        <taxon>Gammaproteobacteria</taxon>
        <taxon>Oceanospirillales</taxon>
        <taxon>Pleioneaceae</taxon>
        <taxon>Pleionea</taxon>
    </lineage>
</organism>
<reference evidence="3 4" key="1">
    <citation type="submission" date="2023-08" db="EMBL/GenBank/DDBJ databases">
        <title>Pleionea litopenaei sp. nov., isolated from stomach of juvenile Litopenaeus vannamei.</title>
        <authorList>
            <person name="Rho A.M."/>
            <person name="Hwang C.Y."/>
        </authorList>
    </citation>
    <scope>NUCLEOTIDE SEQUENCE [LARGE SCALE GENOMIC DNA]</scope>
    <source>
        <strain evidence="3 4">HL-JVS1</strain>
    </source>
</reference>
<protein>
    <submittedName>
        <fullName evidence="3">Uncharacterized protein</fullName>
    </submittedName>
</protein>
<feature type="region of interest" description="Disordered" evidence="1">
    <location>
        <begin position="216"/>
        <end position="255"/>
    </location>
</feature>
<sequence length="255" mass="29140">MDTTILIIIIVALLIVAVGTSGYFQFREQQKAERRQNFSKFNYRAREGQELYDRFHELPIGADTRKVILQYIAVNLTKALQVEPGANELKNTLNEIQQRIESPALPADKQRLRPPSDPQELVVLMGRVKSLVRYIHKIGRMPGIDIGAASNGLNNLKRVYLNLQTQTYIAIGKKKVSEKAFPQAFIAFDNAKKLLLRQNIADDETQATLQELERLMQETKQQRQPVDPSVDAEHNEEESLDLGDSDDLFQPKKKW</sequence>
<feature type="transmembrane region" description="Helical" evidence="2">
    <location>
        <begin position="6"/>
        <end position="26"/>
    </location>
</feature>
<dbReference type="RefSeq" id="WP_309203340.1">
    <property type="nucleotide sequence ID" value="NZ_CP133548.1"/>
</dbReference>
<dbReference type="Proteomes" id="UP001239782">
    <property type="component" value="Chromosome"/>
</dbReference>
<evidence type="ECO:0000313" key="4">
    <source>
        <dbReference type="Proteomes" id="UP001239782"/>
    </source>
</evidence>
<evidence type="ECO:0000256" key="2">
    <source>
        <dbReference type="SAM" id="Phobius"/>
    </source>
</evidence>